<dbReference type="AlphaFoldDB" id="A0A0D6N485"/>
<accession>A0A0D6N485</accession>
<evidence type="ECO:0000313" key="4">
    <source>
        <dbReference type="Proteomes" id="UP000032671"/>
    </source>
</evidence>
<protein>
    <submittedName>
        <fullName evidence="2">Diacylglycerol kinase</fullName>
    </submittedName>
</protein>
<keyword evidence="5" id="KW-1185">Reference proteome</keyword>
<dbReference type="InterPro" id="IPR016064">
    <property type="entry name" value="NAD/diacylglycerol_kinase_sf"/>
</dbReference>
<dbReference type="InterPro" id="IPR017438">
    <property type="entry name" value="ATP-NAD_kinase_N"/>
</dbReference>
<feature type="domain" description="DAGKc" evidence="1">
    <location>
        <begin position="1"/>
        <end position="133"/>
    </location>
</feature>
<accession>A0A6N3SQX9</accession>
<comment type="caution">
    <text evidence="2">The sequence shown here is derived from an EMBL/GenBank/DDBJ whole genome shotgun (WGS) entry which is preliminary data.</text>
</comment>
<dbReference type="GO" id="GO:0016301">
    <property type="term" value="F:kinase activity"/>
    <property type="evidence" value="ECO:0007669"/>
    <property type="project" value="UniProtKB-KW"/>
</dbReference>
<dbReference type="Proteomes" id="UP000321891">
    <property type="component" value="Unassembled WGS sequence"/>
</dbReference>
<keyword evidence="2" id="KW-0808">Transferase</keyword>
<evidence type="ECO:0000313" key="2">
    <source>
        <dbReference type="EMBL" id="GAN60812.1"/>
    </source>
</evidence>
<dbReference type="EMBL" id="BJVU01000004">
    <property type="protein sequence ID" value="GEL58843.1"/>
    <property type="molecule type" value="Genomic_DNA"/>
</dbReference>
<dbReference type="EMBL" id="BAMV01000016">
    <property type="protein sequence ID" value="GAN60812.1"/>
    <property type="molecule type" value="Genomic_DNA"/>
</dbReference>
<dbReference type="Proteomes" id="UP000032671">
    <property type="component" value="Unassembled WGS sequence"/>
</dbReference>
<dbReference type="Pfam" id="PF00781">
    <property type="entry name" value="DAGK_cat"/>
    <property type="match status" value="1"/>
</dbReference>
<keyword evidence="2" id="KW-0418">Kinase</keyword>
<dbReference type="RefSeq" id="WP_048838852.1">
    <property type="nucleotide sequence ID" value="NZ_BAMV01000016.1"/>
</dbReference>
<dbReference type="SMART" id="SM00046">
    <property type="entry name" value="DAGKc"/>
    <property type="match status" value="1"/>
</dbReference>
<organism evidence="2 4">
    <name type="scientific">Acetobacter cibinongensis</name>
    <dbReference type="NCBI Taxonomy" id="146475"/>
    <lineage>
        <taxon>Bacteria</taxon>
        <taxon>Pseudomonadati</taxon>
        <taxon>Pseudomonadota</taxon>
        <taxon>Alphaproteobacteria</taxon>
        <taxon>Acetobacterales</taxon>
        <taxon>Acetobacteraceae</taxon>
        <taxon>Acetobacter</taxon>
    </lineage>
</organism>
<evidence type="ECO:0000313" key="3">
    <source>
        <dbReference type="EMBL" id="GEL58843.1"/>
    </source>
</evidence>
<dbReference type="SUPFAM" id="SSF111331">
    <property type="entry name" value="NAD kinase/diacylglycerol kinase-like"/>
    <property type="match status" value="1"/>
</dbReference>
<sequence length="327" mass="35623">MTDRFALIHNPRSRRNLKADRHYLKAAQAMLGPLFHAPETADALRETIEELAHQNVDCLVVDGGDGTVGRVLSVLYASSYPNHKLPTIAVLPSGNTNLIAADVGFGLRGIKALEHLRAARAGSAQLATKIQRRQPLVISWPGQTRAPELGFFGGAGAFTRAIEIAHSPNIMNTYAHDAAVLATLAITARQILSPSLRQEWLNGAMAALGLDGQPGDIKNHFLFLCTGLHRLTHKIWPFWRAPGQPDKGISYLDVGARPEHLTKATWNLMRGKVPAWMQQSSSYQSGSVERIRLRSAQSFVLDGEVLETGPEHCLDITAGPVVSFLQA</sequence>
<dbReference type="Gene3D" id="3.40.50.10330">
    <property type="entry name" value="Probable inorganic polyphosphate/atp-NAD kinase, domain 1"/>
    <property type="match status" value="1"/>
</dbReference>
<evidence type="ECO:0000259" key="1">
    <source>
        <dbReference type="PROSITE" id="PS50146"/>
    </source>
</evidence>
<dbReference type="STRING" id="1231339.Abci_016_158"/>
<gene>
    <name evidence="2" type="ORF">Abci_016_158</name>
    <name evidence="3" type="ORF">ACI01nite_14450</name>
</gene>
<evidence type="ECO:0000313" key="5">
    <source>
        <dbReference type="Proteomes" id="UP000321891"/>
    </source>
</evidence>
<dbReference type="InterPro" id="IPR001206">
    <property type="entry name" value="Diacylglycerol_kinase_cat_dom"/>
</dbReference>
<proteinExistence type="predicted"/>
<reference evidence="3 5" key="2">
    <citation type="submission" date="2019-07" db="EMBL/GenBank/DDBJ databases">
        <title>Whole genome shotgun sequence of Acetobacter cibinongensis NBRC 16605.</title>
        <authorList>
            <person name="Hosoyama A."/>
            <person name="Uohara A."/>
            <person name="Ohji S."/>
            <person name="Ichikawa N."/>
        </authorList>
    </citation>
    <scope>NUCLEOTIDE SEQUENCE [LARGE SCALE GENOMIC DNA]</scope>
    <source>
        <strain evidence="3 5">NBRC 16605</strain>
    </source>
</reference>
<dbReference type="PROSITE" id="PS50146">
    <property type="entry name" value="DAGK"/>
    <property type="match status" value="1"/>
</dbReference>
<name>A0A0D6N485_9PROT</name>
<reference evidence="2 4" key="1">
    <citation type="submission" date="2012-11" db="EMBL/GenBank/DDBJ databases">
        <title>Whole genome sequence of Acetobacter cibinongensis 4H-1.</title>
        <authorList>
            <person name="Azuma Y."/>
            <person name="Higashiura N."/>
            <person name="Hirakawa H."/>
            <person name="Matsushita K."/>
        </authorList>
    </citation>
    <scope>NUCLEOTIDE SEQUENCE [LARGE SCALE GENOMIC DNA]</scope>
    <source>
        <strain evidence="2 4">4H-1</strain>
    </source>
</reference>